<organism evidence="11">
    <name type="scientific">Candidatus Actinomarina minuta</name>
    <dbReference type="NCBI Taxonomy" id="1389454"/>
    <lineage>
        <taxon>Bacteria</taxon>
        <taxon>Bacillati</taxon>
        <taxon>Actinomycetota</taxon>
        <taxon>Actinomycetes</taxon>
        <taxon>Candidatus Actinomarinidae</taxon>
        <taxon>Candidatus Actinomarinales</taxon>
        <taxon>Candidatus Actinomarineae</taxon>
        <taxon>Candidatus Actinomarinaceae</taxon>
        <taxon>Candidatus Actinomarina</taxon>
    </lineage>
</organism>
<evidence type="ECO:0000313" key="11">
    <source>
        <dbReference type="EMBL" id="AGQ19402.1"/>
    </source>
</evidence>
<evidence type="ECO:0000256" key="3">
    <source>
        <dbReference type="ARBA" id="ARBA00022448"/>
    </source>
</evidence>
<protein>
    <recommendedName>
        <fullName evidence="8">ATP synthase epsilon chain</fullName>
    </recommendedName>
    <alternativeName>
        <fullName evidence="8">ATP synthase F1 sector epsilon subunit</fullName>
    </alternativeName>
    <alternativeName>
        <fullName evidence="8">F-ATPase epsilon subunit</fullName>
    </alternativeName>
</protein>
<keyword evidence="3 8" id="KW-0813">Transport</keyword>
<reference evidence="11" key="1">
    <citation type="journal article" date="2013" name="Sci. Rep.">
        <title>Metagenomics uncovers a new group of low GC and ultra-small marine Actinobacteria.</title>
        <authorList>
            <person name="Ghai R."/>
            <person name="Mizuno C.M."/>
            <person name="Picazo A."/>
            <person name="Camacho A."/>
            <person name="Rodriguez-Valera F."/>
        </authorList>
    </citation>
    <scope>NUCLEOTIDE SEQUENCE</scope>
</reference>
<evidence type="ECO:0000256" key="9">
    <source>
        <dbReference type="RuleBase" id="RU003656"/>
    </source>
</evidence>
<keyword evidence="8" id="KW-1003">Cell membrane</keyword>
<dbReference type="Pfam" id="PF02823">
    <property type="entry name" value="ATP-synt_DE_N"/>
    <property type="match status" value="1"/>
</dbReference>
<evidence type="ECO:0000256" key="1">
    <source>
        <dbReference type="ARBA" id="ARBA00004202"/>
    </source>
</evidence>
<comment type="subunit">
    <text evidence="8 9">F-type ATPases have 2 components, CF(1) - the catalytic core - and CF(0) - the membrane proton channel. CF(1) has five subunits: alpha(3), beta(3), gamma(1), delta(1), epsilon(1). CF(0) has three main subunits: a, b and c.</text>
</comment>
<dbReference type="EMBL" id="KC811131">
    <property type="protein sequence ID" value="AGQ19402.1"/>
    <property type="molecule type" value="Genomic_DNA"/>
</dbReference>
<proteinExistence type="inferred from homology"/>
<accession>S5DWV1</accession>
<dbReference type="PANTHER" id="PTHR13822">
    <property type="entry name" value="ATP SYNTHASE DELTA/EPSILON CHAIN"/>
    <property type="match status" value="1"/>
</dbReference>
<dbReference type="CDD" id="cd12152">
    <property type="entry name" value="F1-ATPase_delta"/>
    <property type="match status" value="1"/>
</dbReference>
<keyword evidence="7 8" id="KW-0066">ATP synthesis</keyword>
<feature type="domain" description="ATP synthase F1 complex delta/epsilon subunit N-terminal" evidence="10">
    <location>
        <begin position="1"/>
        <end position="76"/>
    </location>
</feature>
<dbReference type="SUPFAM" id="SSF51344">
    <property type="entry name" value="Epsilon subunit of F1F0-ATP synthase N-terminal domain"/>
    <property type="match status" value="1"/>
</dbReference>
<dbReference type="Gene3D" id="2.60.15.10">
    <property type="entry name" value="F0F1 ATP synthase delta/epsilon subunit, N-terminal"/>
    <property type="match status" value="1"/>
</dbReference>
<dbReference type="InterPro" id="IPR036771">
    <property type="entry name" value="ATPsynth_dsu/esu_N"/>
</dbReference>
<dbReference type="GO" id="GO:0005886">
    <property type="term" value="C:plasma membrane"/>
    <property type="evidence" value="ECO:0007669"/>
    <property type="project" value="UniProtKB-SubCell"/>
</dbReference>
<dbReference type="InterPro" id="IPR020546">
    <property type="entry name" value="ATP_synth_F1_dsu/esu_N"/>
</dbReference>
<keyword evidence="8" id="KW-0375">Hydrogen ion transport</keyword>
<evidence type="ECO:0000256" key="4">
    <source>
        <dbReference type="ARBA" id="ARBA00023065"/>
    </source>
</evidence>
<evidence type="ECO:0000259" key="10">
    <source>
        <dbReference type="Pfam" id="PF02823"/>
    </source>
</evidence>
<dbReference type="HAMAP" id="MF_00530">
    <property type="entry name" value="ATP_synth_epsil_bac"/>
    <property type="match status" value="1"/>
</dbReference>
<evidence type="ECO:0000256" key="2">
    <source>
        <dbReference type="ARBA" id="ARBA00005712"/>
    </source>
</evidence>
<dbReference type="PANTHER" id="PTHR13822:SF10">
    <property type="entry name" value="ATP SYNTHASE EPSILON CHAIN, CHLOROPLASTIC"/>
    <property type="match status" value="1"/>
</dbReference>
<dbReference type="GO" id="GO:0046933">
    <property type="term" value="F:proton-transporting ATP synthase activity, rotational mechanism"/>
    <property type="evidence" value="ECO:0007669"/>
    <property type="project" value="UniProtKB-UniRule"/>
</dbReference>
<dbReference type="InterPro" id="IPR001469">
    <property type="entry name" value="ATP_synth_F1_dsu/esu"/>
</dbReference>
<keyword evidence="5 8" id="KW-0472">Membrane</keyword>
<dbReference type="NCBIfam" id="TIGR01216">
    <property type="entry name" value="ATP_synt_epsi"/>
    <property type="match status" value="1"/>
</dbReference>
<keyword evidence="6 8" id="KW-0139">CF(1)</keyword>
<evidence type="ECO:0000256" key="5">
    <source>
        <dbReference type="ARBA" id="ARBA00023136"/>
    </source>
</evidence>
<sequence length="104" mass="11081">MFVEVVSPEESCFSGDATMVISRTPNGEIGILEGHEQTVATLMPGGLTIEHDNTRTSFAISGGILQITGEKVIVLGELVEKIDGDHEKAIEIGQELAKKAFPAE</sequence>
<comment type="similarity">
    <text evidence="2 8 9">Belongs to the ATPase epsilon chain family.</text>
</comment>
<comment type="function">
    <text evidence="8">Produces ATP from ADP in the presence of a proton gradient across the membrane.</text>
</comment>
<dbReference type="GO" id="GO:0045259">
    <property type="term" value="C:proton-transporting ATP synthase complex"/>
    <property type="evidence" value="ECO:0007669"/>
    <property type="project" value="UniProtKB-KW"/>
</dbReference>
<evidence type="ECO:0000256" key="8">
    <source>
        <dbReference type="HAMAP-Rule" id="MF_00530"/>
    </source>
</evidence>
<evidence type="ECO:0000256" key="6">
    <source>
        <dbReference type="ARBA" id="ARBA00023196"/>
    </source>
</evidence>
<evidence type="ECO:0000256" key="7">
    <source>
        <dbReference type="ARBA" id="ARBA00023310"/>
    </source>
</evidence>
<name>S5DWV1_9ACTN</name>
<gene>
    <name evidence="8" type="primary">atpC</name>
</gene>
<keyword evidence="4 8" id="KW-0406">Ion transport</keyword>
<dbReference type="GO" id="GO:0005524">
    <property type="term" value="F:ATP binding"/>
    <property type="evidence" value="ECO:0007669"/>
    <property type="project" value="UniProtKB-UniRule"/>
</dbReference>
<dbReference type="AlphaFoldDB" id="S5DWV1"/>
<comment type="subcellular location">
    <subcellularLocation>
        <location evidence="1 8">Cell membrane</location>
        <topology evidence="1 8">Peripheral membrane protein</topology>
    </subcellularLocation>
</comment>